<dbReference type="EC" id="2.1.1.244" evidence="5"/>
<dbReference type="PANTHER" id="PTHR12753:SF0">
    <property type="entry name" value="ALPHA N-TERMINAL PROTEIN METHYLTRANSFERASE 1"/>
    <property type="match status" value="1"/>
</dbReference>
<dbReference type="AlphaFoldDB" id="A7STP3"/>
<evidence type="ECO:0000256" key="6">
    <source>
        <dbReference type="ARBA" id="ARBA00039449"/>
    </source>
</evidence>
<keyword evidence="4 11" id="KW-0949">S-adenosyl-L-methionine</keyword>
<proteinExistence type="inferred from homology"/>
<dbReference type="HOGENOM" id="CLU_055356_3_1_1"/>
<dbReference type="InParanoid" id="A7STP3"/>
<keyword evidence="13" id="KW-1185">Reference proteome</keyword>
<evidence type="ECO:0000313" key="13">
    <source>
        <dbReference type="Proteomes" id="UP000001593"/>
    </source>
</evidence>
<dbReference type="InterPro" id="IPR008576">
    <property type="entry name" value="MeTrfase_NTM1"/>
</dbReference>
<evidence type="ECO:0000256" key="11">
    <source>
        <dbReference type="PIRSR" id="PIRSR016958-1"/>
    </source>
</evidence>
<gene>
    <name evidence="12" type="ORF">NEMVEDRAFT_v1g131345</name>
</gene>
<feature type="binding site" evidence="11">
    <location>
        <position position="133"/>
    </location>
    <ligand>
        <name>S-adenosyl-L-methionine</name>
        <dbReference type="ChEBI" id="CHEBI:59789"/>
    </ligand>
</feature>
<name>A7STP3_NEMVE</name>
<accession>A7STP3</accession>
<dbReference type="OMA" id="IKQCKQT"/>
<feature type="binding site" evidence="11">
    <location>
        <position position="67"/>
    </location>
    <ligand>
        <name>S-adenosyl-L-methionine</name>
        <dbReference type="ChEBI" id="CHEBI:59789"/>
    </ligand>
</feature>
<evidence type="ECO:0000256" key="3">
    <source>
        <dbReference type="ARBA" id="ARBA00022679"/>
    </source>
</evidence>
<keyword evidence="2" id="KW-0489">Methyltransferase</keyword>
<dbReference type="SUPFAM" id="SSF53335">
    <property type="entry name" value="S-adenosyl-L-methionine-dependent methyltransferases"/>
    <property type="match status" value="1"/>
</dbReference>
<comment type="similarity">
    <text evidence="1">Belongs to the methyltransferase superfamily. NTM1 family.</text>
</comment>
<evidence type="ECO:0000256" key="5">
    <source>
        <dbReference type="ARBA" id="ARBA00039112"/>
    </source>
</evidence>
<dbReference type="FunCoup" id="A7STP3">
    <property type="interactions" value="15"/>
</dbReference>
<evidence type="ECO:0000256" key="10">
    <source>
        <dbReference type="ARBA" id="ARBA00048167"/>
    </source>
</evidence>
<keyword evidence="3" id="KW-0808">Transferase</keyword>
<dbReference type="PhylomeDB" id="A7STP3"/>
<evidence type="ECO:0000256" key="7">
    <source>
        <dbReference type="ARBA" id="ARBA00043129"/>
    </source>
</evidence>
<dbReference type="InterPro" id="IPR029063">
    <property type="entry name" value="SAM-dependent_MTases_sf"/>
</dbReference>
<dbReference type="PIRSF" id="PIRSF016958">
    <property type="entry name" value="DUF858_MeTrfase_lik"/>
    <property type="match status" value="1"/>
</dbReference>
<dbReference type="Gene3D" id="3.40.50.150">
    <property type="entry name" value="Vaccinia Virus protein VP39"/>
    <property type="match status" value="1"/>
</dbReference>
<comment type="catalytic activity">
    <reaction evidence="9">
        <text>N-terminal L-prolyl-L-prolyl-L-lysyl-[protein] + 2 S-adenosyl-L-methionine = N-terminal N,N-dimethyl-L-prolyl-L-prolyl-L-lysyl-[protein] + 2 S-adenosyl-L-homocysteine + 2 H(+)</text>
        <dbReference type="Rhea" id="RHEA:54736"/>
        <dbReference type="Rhea" id="RHEA-COMP:13787"/>
        <dbReference type="Rhea" id="RHEA-COMP:13974"/>
        <dbReference type="ChEBI" id="CHEBI:15378"/>
        <dbReference type="ChEBI" id="CHEBI:57856"/>
        <dbReference type="ChEBI" id="CHEBI:59789"/>
        <dbReference type="ChEBI" id="CHEBI:138059"/>
        <dbReference type="ChEBI" id="CHEBI:138318"/>
        <dbReference type="EC" id="2.1.1.244"/>
    </reaction>
</comment>
<dbReference type="GO" id="GO:0071885">
    <property type="term" value="F:N-terminal protein N-methyltransferase activity"/>
    <property type="evidence" value="ECO:0000318"/>
    <property type="project" value="GO_Central"/>
</dbReference>
<comment type="catalytic activity">
    <reaction evidence="10">
        <text>N-terminal L-alanyl-L-prolyl-L-lysyl-[protein] + 3 S-adenosyl-L-methionine = N-terminal N,N,N-trimethyl-L-alanyl-L-prolyl-L-lysyl-[protein] + 3 S-adenosyl-L-homocysteine + 3 H(+)</text>
        <dbReference type="Rhea" id="RHEA:54712"/>
        <dbReference type="Rhea" id="RHEA-COMP:13785"/>
        <dbReference type="Rhea" id="RHEA-COMP:13971"/>
        <dbReference type="ChEBI" id="CHEBI:15378"/>
        <dbReference type="ChEBI" id="CHEBI:57856"/>
        <dbReference type="ChEBI" id="CHEBI:59789"/>
        <dbReference type="ChEBI" id="CHEBI:138057"/>
        <dbReference type="ChEBI" id="CHEBI:138315"/>
        <dbReference type="EC" id="2.1.1.244"/>
    </reaction>
</comment>
<organism evidence="12 13">
    <name type="scientific">Nematostella vectensis</name>
    <name type="common">Starlet sea anemone</name>
    <dbReference type="NCBI Taxonomy" id="45351"/>
    <lineage>
        <taxon>Eukaryota</taxon>
        <taxon>Metazoa</taxon>
        <taxon>Cnidaria</taxon>
        <taxon>Anthozoa</taxon>
        <taxon>Hexacorallia</taxon>
        <taxon>Actiniaria</taxon>
        <taxon>Edwardsiidae</taxon>
        <taxon>Nematostella</taxon>
    </lineage>
</organism>
<dbReference type="CDD" id="cd02440">
    <property type="entry name" value="AdoMet_MTases"/>
    <property type="match status" value="1"/>
</dbReference>
<reference evidence="12 13" key="1">
    <citation type="journal article" date="2007" name="Science">
        <title>Sea anemone genome reveals ancestral eumetazoan gene repertoire and genomic organization.</title>
        <authorList>
            <person name="Putnam N.H."/>
            <person name="Srivastava M."/>
            <person name="Hellsten U."/>
            <person name="Dirks B."/>
            <person name="Chapman J."/>
            <person name="Salamov A."/>
            <person name="Terry A."/>
            <person name="Shapiro H."/>
            <person name="Lindquist E."/>
            <person name="Kapitonov V.V."/>
            <person name="Jurka J."/>
            <person name="Genikhovich G."/>
            <person name="Grigoriev I.V."/>
            <person name="Lucas S.M."/>
            <person name="Steele R.E."/>
            <person name="Finnerty J.R."/>
            <person name="Technau U."/>
            <person name="Martindale M.Q."/>
            <person name="Rokhsar D.S."/>
        </authorList>
    </citation>
    <scope>NUCLEOTIDE SEQUENCE [LARGE SCALE GENOMIC DNA]</scope>
    <source>
        <strain evidence="13">CH2 X CH6</strain>
    </source>
</reference>
<evidence type="ECO:0000256" key="2">
    <source>
        <dbReference type="ARBA" id="ARBA00022603"/>
    </source>
</evidence>
<protein>
    <recommendedName>
        <fullName evidence="6">Alpha N-terminal protein methyltransferase 1</fullName>
        <ecNumber evidence="5">2.1.1.244</ecNumber>
    </recommendedName>
    <alternativeName>
        <fullName evidence="7">X-Pro-Lys N-terminal protein methyltransferase 1</fullName>
    </alternativeName>
</protein>
<dbReference type="Pfam" id="PF05891">
    <property type="entry name" value="Methyltransf_PK"/>
    <property type="match status" value="1"/>
</dbReference>
<evidence type="ECO:0000256" key="8">
    <source>
        <dbReference type="ARBA" id="ARBA00047306"/>
    </source>
</evidence>
<evidence type="ECO:0000313" key="12">
    <source>
        <dbReference type="EMBL" id="EDO32912.1"/>
    </source>
</evidence>
<dbReference type="EMBL" id="DS469800">
    <property type="protein sequence ID" value="EDO32912.1"/>
    <property type="molecule type" value="Genomic_DNA"/>
</dbReference>
<sequence length="221" mass="25408">MDNKDQWYGGAQKYWKEIPATVDGMLGGFSAISPADVWGSTKFLKELLKNGEKQPRKKRCVMQTDCGAGIGRVTKHVLLPLFETVDMVEQNPDYLEKAKEYLGEKSCRIGHFYPVGLQEFDPEAGRYDVIWCQWVMLYLTDEDFVSFLNRCKKSLKEGGVVCVKENVSKKDYEFDAEDSSVTRQDTGSHRQYTQLFKQANLNLIKQETQKNMPSDIYKVNM</sequence>
<dbReference type="Proteomes" id="UP000001593">
    <property type="component" value="Unassembled WGS sequence"/>
</dbReference>
<dbReference type="STRING" id="45351.A7STP3"/>
<evidence type="ECO:0000256" key="1">
    <source>
        <dbReference type="ARBA" id="ARBA00009059"/>
    </source>
</evidence>
<dbReference type="PANTHER" id="PTHR12753">
    <property type="entry name" value="AD-003 - RELATED"/>
    <property type="match status" value="1"/>
</dbReference>
<feature type="binding site" evidence="11">
    <location>
        <position position="72"/>
    </location>
    <ligand>
        <name>S-adenosyl-L-methionine</name>
        <dbReference type="ChEBI" id="CHEBI:59789"/>
    </ligand>
</feature>
<dbReference type="GO" id="GO:0005737">
    <property type="term" value="C:cytoplasm"/>
    <property type="evidence" value="ECO:0000318"/>
    <property type="project" value="GO_Central"/>
</dbReference>
<evidence type="ECO:0000256" key="4">
    <source>
        <dbReference type="ARBA" id="ARBA00022691"/>
    </source>
</evidence>
<comment type="catalytic activity">
    <reaction evidence="8">
        <text>N-terminal L-seryl-L-prolyl-L-lysyl-[protein] + 3 S-adenosyl-L-methionine = N-terminal N,N,N-trimethyl-L-seryl-L-prolyl-L-lysyl-[protein] + 3 S-adenosyl-L-homocysteine + 3 H(+)</text>
        <dbReference type="Rhea" id="RHEA:54724"/>
        <dbReference type="Rhea" id="RHEA-COMP:13789"/>
        <dbReference type="Rhea" id="RHEA-COMP:13973"/>
        <dbReference type="ChEBI" id="CHEBI:15378"/>
        <dbReference type="ChEBI" id="CHEBI:57856"/>
        <dbReference type="ChEBI" id="CHEBI:59789"/>
        <dbReference type="ChEBI" id="CHEBI:138061"/>
        <dbReference type="ChEBI" id="CHEBI:138317"/>
        <dbReference type="EC" id="2.1.1.244"/>
    </reaction>
</comment>
<dbReference type="FunFam" id="3.40.50.150:FF:000025">
    <property type="entry name" value="N-terminal Xaa-Pro-Lys N-methyltransferase 1"/>
    <property type="match status" value="1"/>
</dbReference>
<dbReference type="eggNOG" id="KOG3178">
    <property type="taxonomic scope" value="Eukaryota"/>
</dbReference>
<feature type="binding site" evidence="11">
    <location>
        <begin position="117"/>
        <end position="118"/>
    </location>
    <ligand>
        <name>S-adenosyl-L-methionine</name>
        <dbReference type="ChEBI" id="CHEBI:59789"/>
    </ligand>
</feature>
<dbReference type="GO" id="GO:0032259">
    <property type="term" value="P:methylation"/>
    <property type="evidence" value="ECO:0007669"/>
    <property type="project" value="UniProtKB-KW"/>
</dbReference>
<evidence type="ECO:0000256" key="9">
    <source>
        <dbReference type="ARBA" id="ARBA00047885"/>
    </source>
</evidence>